<keyword evidence="2" id="KW-1003">Cell membrane</keyword>
<dbReference type="InterPro" id="IPR052218">
    <property type="entry name" value="Preflagellin_Peptidase"/>
</dbReference>
<dbReference type="RefSeq" id="WP_214399749.1">
    <property type="nucleotide sequence ID" value="NZ_LR792632.1"/>
</dbReference>
<dbReference type="KEGG" id="mesg:MLAUSG7_1424"/>
<evidence type="ECO:0000313" key="10">
    <source>
        <dbReference type="Proteomes" id="UP000679213"/>
    </source>
</evidence>
<evidence type="ECO:0000256" key="1">
    <source>
        <dbReference type="ARBA" id="ARBA00004651"/>
    </source>
</evidence>
<evidence type="ECO:0000256" key="5">
    <source>
        <dbReference type="ARBA" id="ARBA00023136"/>
    </source>
</evidence>
<dbReference type="EMBL" id="LR792632">
    <property type="protein sequence ID" value="CAB3289792.1"/>
    <property type="molecule type" value="Genomic_DNA"/>
</dbReference>
<proteinExistence type="predicted"/>
<gene>
    <name evidence="9" type="primary">flaK</name>
    <name evidence="9" type="ORF">MLAUSG7_1424</name>
</gene>
<dbReference type="EC" id="3.4.23.52" evidence="9"/>
<organism evidence="9 10">
    <name type="scientific">Methanocaldococcus lauensis</name>
    <dbReference type="NCBI Taxonomy" id="2546128"/>
    <lineage>
        <taxon>Archaea</taxon>
        <taxon>Methanobacteriati</taxon>
        <taxon>Methanobacteriota</taxon>
        <taxon>Methanomada group</taxon>
        <taxon>Methanococci</taxon>
        <taxon>Methanococcales</taxon>
        <taxon>Methanocaldococcaceae</taxon>
        <taxon>Methanocaldococcus</taxon>
    </lineage>
</organism>
<dbReference type="GeneID" id="65884208"/>
<feature type="transmembrane region" description="Helical" evidence="6">
    <location>
        <begin position="27"/>
        <end position="51"/>
    </location>
</feature>
<comment type="subcellular location">
    <subcellularLocation>
        <location evidence="1">Cell membrane</location>
        <topology evidence="1">Multi-pass membrane protein</topology>
    </subcellularLocation>
</comment>
<evidence type="ECO:0000256" key="2">
    <source>
        <dbReference type="ARBA" id="ARBA00022475"/>
    </source>
</evidence>
<name>A0A8D6Q225_9EURY</name>
<feature type="domain" description="Prepilin type IV endopeptidase peptidase" evidence="7">
    <location>
        <begin position="6"/>
        <end position="129"/>
    </location>
</feature>
<evidence type="ECO:0000256" key="4">
    <source>
        <dbReference type="ARBA" id="ARBA00022989"/>
    </source>
</evidence>
<keyword evidence="5 6" id="KW-0472">Membrane</keyword>
<dbReference type="Gene3D" id="6.10.250.3240">
    <property type="match status" value="1"/>
</dbReference>
<dbReference type="InterPro" id="IPR054964">
    <property type="entry name" value="Arch_preflagellin_pept"/>
</dbReference>
<dbReference type="InterPro" id="IPR000045">
    <property type="entry name" value="Prepilin_IV_endopep_pep"/>
</dbReference>
<dbReference type="InterPro" id="IPR009655">
    <property type="entry name" value="Preflagellin_peptidase_C"/>
</dbReference>
<dbReference type="Pfam" id="PF01478">
    <property type="entry name" value="Peptidase_A24"/>
    <property type="match status" value="1"/>
</dbReference>
<dbReference type="PANTHER" id="PTHR36506:SF1">
    <property type="entry name" value="PREFLAGELLIN PEPTIDASE"/>
    <property type="match status" value="1"/>
</dbReference>
<keyword evidence="4 6" id="KW-1133">Transmembrane helix</keyword>
<evidence type="ECO:0000256" key="3">
    <source>
        <dbReference type="ARBA" id="ARBA00022692"/>
    </source>
</evidence>
<dbReference type="NCBIfam" id="NF040695">
    <property type="entry name" value="FlaK_Arch"/>
    <property type="match status" value="1"/>
</dbReference>
<feature type="transmembrane region" description="Helical" evidence="6">
    <location>
        <begin position="57"/>
        <end position="75"/>
    </location>
</feature>
<evidence type="ECO:0000256" key="6">
    <source>
        <dbReference type="SAM" id="Phobius"/>
    </source>
</evidence>
<dbReference type="PANTHER" id="PTHR36506">
    <property type="entry name" value="PREFLAGELLIN PEPTIDASE"/>
    <property type="match status" value="1"/>
</dbReference>
<dbReference type="Proteomes" id="UP000679213">
    <property type="component" value="Chromosome I"/>
</dbReference>
<keyword evidence="10" id="KW-1185">Reference proteome</keyword>
<dbReference type="Gene3D" id="1.20.120.1220">
    <property type="match status" value="1"/>
</dbReference>
<evidence type="ECO:0000259" key="8">
    <source>
        <dbReference type="Pfam" id="PF06847"/>
    </source>
</evidence>
<dbReference type="GO" id="GO:0005886">
    <property type="term" value="C:plasma membrane"/>
    <property type="evidence" value="ECO:0007669"/>
    <property type="project" value="UniProtKB-SubCell"/>
</dbReference>
<keyword evidence="9" id="KW-0969">Cilium</keyword>
<dbReference type="Pfam" id="PF06847">
    <property type="entry name" value="Arc_PepC_II"/>
    <property type="match status" value="1"/>
</dbReference>
<dbReference type="AlphaFoldDB" id="A0A8D6Q225"/>
<feature type="domain" description="Preflagellin peptidase C-terminal" evidence="8">
    <location>
        <begin position="151"/>
        <end position="223"/>
    </location>
</feature>
<evidence type="ECO:0000313" key="9">
    <source>
        <dbReference type="EMBL" id="CAB3289792.1"/>
    </source>
</evidence>
<feature type="transmembrane region" description="Helical" evidence="6">
    <location>
        <begin position="116"/>
        <end position="139"/>
    </location>
</feature>
<reference evidence="9 10" key="1">
    <citation type="submission" date="2020-04" db="EMBL/GenBank/DDBJ databases">
        <authorList>
            <consortium name="Genoscope - CEA"/>
            <person name="William W."/>
        </authorList>
    </citation>
    <scope>NUCLEOTIDE SEQUENCE [LARGE SCALE GENOMIC DNA]</scope>
    <source>
        <strain evidence="9 10">SG7</strain>
    </source>
</reference>
<evidence type="ECO:0000259" key="7">
    <source>
        <dbReference type="Pfam" id="PF01478"/>
    </source>
</evidence>
<keyword evidence="9" id="KW-0966">Cell projection</keyword>
<keyword evidence="3 6" id="KW-0812">Transmembrane</keyword>
<keyword evidence="9" id="KW-0282">Flagellum</keyword>
<protein>
    <submittedName>
        <fullName evidence="9">Preflagellin peptidase</fullName>
        <ecNumber evidence="9">3.4.23.52</ecNumber>
    </submittedName>
</protein>
<keyword evidence="9" id="KW-0378">Hydrolase</keyword>
<dbReference type="GO" id="GO:0004190">
    <property type="term" value="F:aspartic-type endopeptidase activity"/>
    <property type="evidence" value="ECO:0007669"/>
    <property type="project" value="InterPro"/>
</dbReference>
<sequence>MLNYIVGVVGLLIASIQDIKSREISDYIWIIMAIFGFLYSIYLTIIAHNLLFICQSAIGFLVCFFLGYFMFLLGAGGGDGKLFMGIGALIPKYSMPIYSSLGLLLNYNPYIPSFPIMVFINALFLSIIIPIVIFIKNIIRGYKPRTKKEIICMFIGEKMKVSDAIKKERIVLGNQENLKLLPSVEESYDISKYDKNEEVWVTPSIPFVVPIFLSYLLTPIIGDKIIEIFLSILNL</sequence>
<accession>A0A8D6Q225</accession>